<proteinExistence type="predicted"/>
<reference evidence="3" key="1">
    <citation type="submission" date="2022-08" db="UniProtKB">
        <authorList>
            <consortium name="EnsemblMetazoa"/>
        </authorList>
    </citation>
    <scope>IDENTIFICATION</scope>
    <source>
        <strain evidence="3">05x7-T-G4-1.051#20</strain>
    </source>
</reference>
<dbReference type="Proteomes" id="UP000005408">
    <property type="component" value="Unassembled WGS sequence"/>
</dbReference>
<keyword evidence="1" id="KW-0732">Signal</keyword>
<dbReference type="PANTHER" id="PTHR33562:SF15">
    <property type="entry name" value="IP04187P"/>
    <property type="match status" value="1"/>
</dbReference>
<dbReference type="Pfam" id="PF17064">
    <property type="entry name" value="QVR"/>
    <property type="match status" value="1"/>
</dbReference>
<dbReference type="PANTHER" id="PTHR33562">
    <property type="entry name" value="ATILLA, ISOFORM B-RELATED-RELATED"/>
    <property type="match status" value="1"/>
</dbReference>
<keyword evidence="2" id="KW-0325">Glycoprotein</keyword>
<dbReference type="GO" id="GO:0030431">
    <property type="term" value="P:sleep"/>
    <property type="evidence" value="ECO:0007669"/>
    <property type="project" value="InterPro"/>
</dbReference>
<organism evidence="3 4">
    <name type="scientific">Magallana gigas</name>
    <name type="common">Pacific oyster</name>
    <name type="synonym">Crassostrea gigas</name>
    <dbReference type="NCBI Taxonomy" id="29159"/>
    <lineage>
        <taxon>Eukaryota</taxon>
        <taxon>Metazoa</taxon>
        <taxon>Spiralia</taxon>
        <taxon>Lophotrochozoa</taxon>
        <taxon>Mollusca</taxon>
        <taxon>Bivalvia</taxon>
        <taxon>Autobranchia</taxon>
        <taxon>Pteriomorphia</taxon>
        <taxon>Ostreida</taxon>
        <taxon>Ostreoidea</taxon>
        <taxon>Ostreidae</taxon>
        <taxon>Magallana</taxon>
    </lineage>
</organism>
<protein>
    <recommendedName>
        <fullName evidence="5">Protein sleepless</fullName>
    </recommendedName>
</protein>
<evidence type="ECO:0000313" key="4">
    <source>
        <dbReference type="Proteomes" id="UP000005408"/>
    </source>
</evidence>
<dbReference type="InterPro" id="IPR031424">
    <property type="entry name" value="QVR-like"/>
</dbReference>
<keyword evidence="4" id="KW-1185">Reference proteome</keyword>
<dbReference type="OMA" id="RMFPWRD"/>
<name>A0A8W8N6L5_MAGGI</name>
<dbReference type="EnsemblMetazoa" id="G4084.7">
    <property type="protein sequence ID" value="G4084.7:cds"/>
    <property type="gene ID" value="G4084"/>
</dbReference>
<dbReference type="GO" id="GO:0032222">
    <property type="term" value="P:regulation of synaptic transmission, cholinergic"/>
    <property type="evidence" value="ECO:0007669"/>
    <property type="project" value="InterPro"/>
</dbReference>
<evidence type="ECO:0000256" key="1">
    <source>
        <dbReference type="ARBA" id="ARBA00022729"/>
    </source>
</evidence>
<sequence length="181" mass="20625">MSHTCAYHFVKGILPVLFELCEKVGSNFKMAKTTLVCLFVFISLYQSCSAIMCHRCVSAMGGCGDDLDWRMFPWRDCGDSEFCVKIIKKVGSEHNIVRDCESSLMRSTRHRLLMPNLRRHGYCLPARKNDAYKPMDTEDEKVMYCFCNDWNGCNSASKISSKVTIISIVSAIISYSVLRFI</sequence>
<dbReference type="CDD" id="cd23591">
    <property type="entry name" value="TFP_LU_ECD_Crim"/>
    <property type="match status" value="1"/>
</dbReference>
<evidence type="ECO:0000256" key="2">
    <source>
        <dbReference type="ARBA" id="ARBA00023180"/>
    </source>
</evidence>
<dbReference type="OrthoDB" id="6249205at2759"/>
<evidence type="ECO:0000313" key="3">
    <source>
        <dbReference type="EnsemblMetazoa" id="G4084.7:cds"/>
    </source>
</evidence>
<dbReference type="InterPro" id="IPR050975">
    <property type="entry name" value="Sleep_regulator"/>
</dbReference>
<evidence type="ECO:0008006" key="5">
    <source>
        <dbReference type="Google" id="ProtNLM"/>
    </source>
</evidence>
<accession>A0A8W8N6L5</accession>
<dbReference type="AlphaFoldDB" id="A0A8W8N6L5"/>